<feature type="domain" description="HD-GYP" evidence="1">
    <location>
        <begin position="203"/>
        <end position="400"/>
    </location>
</feature>
<dbReference type="PANTHER" id="PTHR45228:SF1">
    <property type="entry name" value="CYCLIC DI-GMP PHOSPHODIESTERASE TM_0186"/>
    <property type="match status" value="1"/>
</dbReference>
<dbReference type="Proteomes" id="UP000625316">
    <property type="component" value="Unassembled WGS sequence"/>
</dbReference>
<dbReference type="Gene3D" id="1.10.3210.10">
    <property type="entry name" value="Hypothetical protein af1432"/>
    <property type="match status" value="1"/>
</dbReference>
<proteinExistence type="predicted"/>
<dbReference type="RefSeq" id="WP_264323048.1">
    <property type="nucleotide sequence ID" value="NZ_JADEXQ010000001.1"/>
</dbReference>
<dbReference type="Pfam" id="PF13487">
    <property type="entry name" value="HD_5"/>
    <property type="match status" value="1"/>
</dbReference>
<dbReference type="InterPro" id="IPR037522">
    <property type="entry name" value="HD_GYP_dom"/>
</dbReference>
<dbReference type="CDD" id="cd00077">
    <property type="entry name" value="HDc"/>
    <property type="match status" value="1"/>
</dbReference>
<reference evidence="2" key="1">
    <citation type="submission" date="2020-10" db="EMBL/GenBank/DDBJ databases">
        <authorList>
            <person name="Castelo-Branco R."/>
            <person name="Eusebio N."/>
            <person name="Adriana R."/>
            <person name="Vieira A."/>
            <person name="Brugerolle De Fraissinette N."/>
            <person name="Rezende De Castro R."/>
            <person name="Schneider M.P."/>
            <person name="Vasconcelos V."/>
            <person name="Leao P.N."/>
        </authorList>
    </citation>
    <scope>NUCLEOTIDE SEQUENCE</scope>
    <source>
        <strain evidence="2">LEGE 11480</strain>
    </source>
</reference>
<keyword evidence="3" id="KW-1185">Reference proteome</keyword>
<dbReference type="SMART" id="SM00065">
    <property type="entry name" value="GAF"/>
    <property type="match status" value="1"/>
</dbReference>
<dbReference type="EMBL" id="JADEXQ010000001">
    <property type="protein sequence ID" value="MBE9028231.1"/>
    <property type="molecule type" value="Genomic_DNA"/>
</dbReference>
<evidence type="ECO:0000313" key="3">
    <source>
        <dbReference type="Proteomes" id="UP000625316"/>
    </source>
</evidence>
<name>A0A928Z0F9_9CYAN</name>
<dbReference type="SMART" id="SM00471">
    <property type="entry name" value="HDc"/>
    <property type="match status" value="1"/>
</dbReference>
<dbReference type="AlphaFoldDB" id="A0A928Z0F9"/>
<dbReference type="Gene3D" id="3.30.450.40">
    <property type="match status" value="1"/>
</dbReference>
<dbReference type="Pfam" id="PF01590">
    <property type="entry name" value="GAF"/>
    <property type="match status" value="1"/>
</dbReference>
<dbReference type="InterPro" id="IPR003607">
    <property type="entry name" value="HD/PDEase_dom"/>
</dbReference>
<dbReference type="InterPro" id="IPR003018">
    <property type="entry name" value="GAF"/>
</dbReference>
<protein>
    <submittedName>
        <fullName evidence="2">GAF domain-containing protein</fullName>
    </submittedName>
</protein>
<evidence type="ECO:0000259" key="1">
    <source>
        <dbReference type="PROSITE" id="PS51832"/>
    </source>
</evidence>
<dbReference type="InterPro" id="IPR029016">
    <property type="entry name" value="GAF-like_dom_sf"/>
</dbReference>
<organism evidence="2 3">
    <name type="scientific">Romeriopsis navalis LEGE 11480</name>
    <dbReference type="NCBI Taxonomy" id="2777977"/>
    <lineage>
        <taxon>Bacteria</taxon>
        <taxon>Bacillati</taxon>
        <taxon>Cyanobacteriota</taxon>
        <taxon>Cyanophyceae</taxon>
        <taxon>Leptolyngbyales</taxon>
        <taxon>Leptolyngbyaceae</taxon>
        <taxon>Romeriopsis</taxon>
        <taxon>Romeriopsis navalis</taxon>
    </lineage>
</organism>
<evidence type="ECO:0000313" key="2">
    <source>
        <dbReference type="EMBL" id="MBE9028231.1"/>
    </source>
</evidence>
<dbReference type="SUPFAM" id="SSF55781">
    <property type="entry name" value="GAF domain-like"/>
    <property type="match status" value="1"/>
</dbReference>
<dbReference type="PROSITE" id="PS51832">
    <property type="entry name" value="HD_GYP"/>
    <property type="match status" value="1"/>
</dbReference>
<comment type="caution">
    <text evidence="2">The sequence shown here is derived from an EMBL/GenBank/DDBJ whole genome shotgun (WGS) entry which is preliminary data.</text>
</comment>
<dbReference type="InterPro" id="IPR052020">
    <property type="entry name" value="Cyclic_di-GMP/3'3'-cGAMP_PDE"/>
</dbReference>
<dbReference type="PANTHER" id="PTHR45228">
    <property type="entry name" value="CYCLIC DI-GMP PHOSPHODIESTERASE TM_0186-RELATED"/>
    <property type="match status" value="1"/>
</dbReference>
<dbReference type="SUPFAM" id="SSF109604">
    <property type="entry name" value="HD-domain/PDEase-like"/>
    <property type="match status" value="1"/>
</dbReference>
<sequence length="400" mass="44673">MVSTLSSNRRSKSEILTQRLIQVGIALSAERNLERLLKLIVTEAQSITRAEGASLYLRQGDSLYFKISQNEVLKEVVRDADEANLMKCACLPLNDPTHKSIAAYVVNQGETLNIGNVYNLPDDVPYAFNEEFDRQTGYLTRSMLTVPIRDLEGKVSGALQLINHRSETTGTKQPFPDLEASVAESLASQAAVAYNNLMLEKKLNNAYRDTIYRLSAAAEYRDPETSHHLTRISHYCKILAKHLNLPVETQELLFDASPMHDIGKLGIPDSILLKPGRLTDEEREVMKRHPGIGADILGHSDSGLMRMGASISLSHHEKYDGTGYPNGLKGEDIPIEGRIIALADVFDALASKRVYKDAWPIDKILQTILEDTGSHFDPMVVKAFFDGLKEIMEIYERYQA</sequence>
<accession>A0A928Z0F9</accession>
<gene>
    <name evidence="2" type="ORF">IQ266_00490</name>
</gene>